<dbReference type="Gene3D" id="3.40.309.10">
    <property type="entry name" value="Aldehyde Dehydrogenase, Chain A, domain 2"/>
    <property type="match status" value="1"/>
</dbReference>
<protein>
    <submittedName>
        <fullName evidence="5">Aldehyde dehydrogenase (NAD+)</fullName>
    </submittedName>
</protein>
<feature type="domain" description="Aldehyde dehydrogenase" evidence="4">
    <location>
        <begin position="6"/>
        <end position="459"/>
    </location>
</feature>
<evidence type="ECO:0000256" key="1">
    <source>
        <dbReference type="ARBA" id="ARBA00009986"/>
    </source>
</evidence>
<dbReference type="InterPro" id="IPR016163">
    <property type="entry name" value="Ald_DH_C"/>
</dbReference>
<dbReference type="EMBL" id="FMIC01000002">
    <property type="protein sequence ID" value="SCL72859.1"/>
    <property type="molecule type" value="Genomic_DNA"/>
</dbReference>
<dbReference type="PANTHER" id="PTHR42804:SF1">
    <property type="entry name" value="ALDEHYDE DEHYDROGENASE-RELATED"/>
    <property type="match status" value="1"/>
</dbReference>
<gene>
    <name evidence="5" type="ORF">GA0070608_5218</name>
</gene>
<dbReference type="STRING" id="47871.GA0070608_5218"/>
<proteinExistence type="inferred from homology"/>
<dbReference type="InterPro" id="IPR016162">
    <property type="entry name" value="Ald_DH_N"/>
</dbReference>
<organism evidence="5 6">
    <name type="scientific">Micromonospora peucetia</name>
    <dbReference type="NCBI Taxonomy" id="47871"/>
    <lineage>
        <taxon>Bacteria</taxon>
        <taxon>Bacillati</taxon>
        <taxon>Actinomycetota</taxon>
        <taxon>Actinomycetes</taxon>
        <taxon>Micromonosporales</taxon>
        <taxon>Micromonosporaceae</taxon>
        <taxon>Micromonospora</taxon>
    </lineage>
</organism>
<dbReference type="Gene3D" id="3.40.605.10">
    <property type="entry name" value="Aldehyde Dehydrogenase, Chain A, domain 1"/>
    <property type="match status" value="1"/>
</dbReference>
<accession>A0A1C6W2P3</accession>
<dbReference type="PANTHER" id="PTHR42804">
    <property type="entry name" value="ALDEHYDE DEHYDROGENASE"/>
    <property type="match status" value="1"/>
</dbReference>
<name>A0A1C6W2P3_9ACTN</name>
<dbReference type="Proteomes" id="UP000199343">
    <property type="component" value="Unassembled WGS sequence"/>
</dbReference>
<sequence>MVSELIRSRSPQCPSDVVMEQAAVSPDEVRALAARARTAQAGWCREGPAGRAAALRAAADRLRDRADALTDLIVREVGKPASEARAEVDRGAAILDYYAQACFAATGDVLPPSLPAHQPGLLFTERRPHGVAGLVTPWNFPLAIPLWKAAPALATGNAVLLKPSPDALACGDAVAGLFEGLLPSGLLHVVPGGTETGRAVVEASDIVSFTGSATVGAQVAVAAAHAGLPVQAEMGGQNAALVLPDADLGQTAALLASAAMGYAGQKCTATRRIVVVGDAREFTEALVAAVASLRFGDPAEPTVVAGPVIDAAARSRVFGAVEAARASGARILTGGTGGPTADDGFFVAPVLIDRIDPAHPVAREETFGPLATILAAPDLASAVELVNDVRYGLVTSVHGHDVGALLDAVRGVDTGLIRVNAPTTGVDFHAPFGGEKASSYGPREQGAAALHFYTSVRTVTFAAPPRPTRPTPPSHPAKEAL</sequence>
<dbReference type="InterPro" id="IPR015590">
    <property type="entry name" value="Aldehyde_DH_dom"/>
</dbReference>
<dbReference type="Pfam" id="PF00171">
    <property type="entry name" value="Aldedh"/>
    <property type="match status" value="1"/>
</dbReference>
<evidence type="ECO:0000256" key="2">
    <source>
        <dbReference type="ARBA" id="ARBA00023002"/>
    </source>
</evidence>
<keyword evidence="2" id="KW-0560">Oxidoreductase</keyword>
<evidence type="ECO:0000313" key="6">
    <source>
        <dbReference type="Proteomes" id="UP000199343"/>
    </source>
</evidence>
<dbReference type="GO" id="GO:0016620">
    <property type="term" value="F:oxidoreductase activity, acting on the aldehyde or oxo group of donors, NAD or NADP as acceptor"/>
    <property type="evidence" value="ECO:0007669"/>
    <property type="project" value="InterPro"/>
</dbReference>
<evidence type="ECO:0000313" key="5">
    <source>
        <dbReference type="EMBL" id="SCL72859.1"/>
    </source>
</evidence>
<reference evidence="6" key="1">
    <citation type="submission" date="2016-06" db="EMBL/GenBank/DDBJ databases">
        <authorList>
            <person name="Varghese N."/>
            <person name="Submissions Spin"/>
        </authorList>
    </citation>
    <scope>NUCLEOTIDE SEQUENCE [LARGE SCALE GENOMIC DNA]</scope>
    <source>
        <strain evidence="6">DSM 43363</strain>
    </source>
</reference>
<evidence type="ECO:0000256" key="3">
    <source>
        <dbReference type="SAM" id="MobiDB-lite"/>
    </source>
</evidence>
<feature type="compositionally biased region" description="Pro residues" evidence="3">
    <location>
        <begin position="464"/>
        <end position="475"/>
    </location>
</feature>
<dbReference type="InterPro" id="IPR016161">
    <property type="entry name" value="Ald_DH/histidinol_DH"/>
</dbReference>
<feature type="region of interest" description="Disordered" evidence="3">
    <location>
        <begin position="461"/>
        <end position="481"/>
    </location>
</feature>
<dbReference type="SUPFAM" id="SSF53720">
    <property type="entry name" value="ALDH-like"/>
    <property type="match status" value="1"/>
</dbReference>
<evidence type="ECO:0000259" key="4">
    <source>
        <dbReference type="Pfam" id="PF00171"/>
    </source>
</evidence>
<dbReference type="AlphaFoldDB" id="A0A1C6W2P3"/>
<comment type="similarity">
    <text evidence="1">Belongs to the aldehyde dehydrogenase family.</text>
</comment>